<evidence type="ECO:0000313" key="2">
    <source>
        <dbReference type="Proteomes" id="UP000525652"/>
    </source>
</evidence>
<reference evidence="1 2" key="1">
    <citation type="submission" date="2020-07" db="EMBL/GenBank/DDBJ databases">
        <authorList>
            <person name="Feng X."/>
        </authorList>
    </citation>
    <scope>NUCLEOTIDE SEQUENCE [LARGE SCALE GENOMIC DNA]</scope>
    <source>
        <strain evidence="1 2">JCM14086</strain>
    </source>
</reference>
<dbReference type="EMBL" id="JACHVA010000141">
    <property type="protein sequence ID" value="MBC2604257.1"/>
    <property type="molecule type" value="Genomic_DNA"/>
</dbReference>
<name>A0A7X1B2B9_9BACT</name>
<dbReference type="RefSeq" id="WP_185694872.1">
    <property type="nucleotide sequence ID" value="NZ_JACHVA010000141.1"/>
</dbReference>
<protein>
    <submittedName>
        <fullName evidence="1">DUF1439 domain-containing protein</fullName>
    </submittedName>
</protein>
<dbReference type="Proteomes" id="UP000525652">
    <property type="component" value="Unassembled WGS sequence"/>
</dbReference>
<dbReference type="Pfam" id="PF07273">
    <property type="entry name" value="DUF1439"/>
    <property type="match status" value="1"/>
</dbReference>
<dbReference type="Gene3D" id="3.15.10.40">
    <property type="entry name" value="Uncharacterised protein PF07273, DUF1439"/>
    <property type="match status" value="1"/>
</dbReference>
<proteinExistence type="predicted"/>
<evidence type="ECO:0000313" key="1">
    <source>
        <dbReference type="EMBL" id="MBC2604257.1"/>
    </source>
</evidence>
<dbReference type="InterPro" id="IPR010835">
    <property type="entry name" value="DUF1439"/>
</dbReference>
<organism evidence="1 2">
    <name type="scientific">Puniceicoccus vermicola</name>
    <dbReference type="NCBI Taxonomy" id="388746"/>
    <lineage>
        <taxon>Bacteria</taxon>
        <taxon>Pseudomonadati</taxon>
        <taxon>Verrucomicrobiota</taxon>
        <taxon>Opitutia</taxon>
        <taxon>Puniceicoccales</taxon>
        <taxon>Puniceicoccaceae</taxon>
        <taxon>Puniceicoccus</taxon>
    </lineage>
</organism>
<accession>A0A7X1B2B9</accession>
<comment type="caution">
    <text evidence="1">The sequence shown here is derived from an EMBL/GenBank/DDBJ whole genome shotgun (WGS) entry which is preliminary data.</text>
</comment>
<sequence>MGKKLTIALVILIVLGIASFIFLKTKGITVSITQPMIDKALETAFPKSDTYLTVVEVTYSNPVVKLLESSNRIEIGMDAKVGLGGGLLGKSYSGSVQLSSGLRYDSETLQFFLNEPTVDKIDIPGVPSNLSDQVVQAVTKASQQFLQDIPVYKLNTEDFKIALAAAVLKGFEIRDQEIQVTLGL</sequence>
<dbReference type="AlphaFoldDB" id="A0A7X1B2B9"/>
<keyword evidence="2" id="KW-1185">Reference proteome</keyword>
<gene>
    <name evidence="1" type="ORF">H5P30_20955</name>
</gene>